<reference evidence="5" key="1">
    <citation type="submission" date="2024-04" db="EMBL/GenBank/DDBJ databases">
        <authorList>
            <person name="Shaw F."/>
            <person name="Minotto A."/>
        </authorList>
    </citation>
    <scope>NUCLEOTIDE SEQUENCE [LARGE SCALE GENOMIC DNA]</scope>
</reference>
<dbReference type="SUPFAM" id="SSF54373">
    <property type="entry name" value="FAD-linked reductases, C-terminal domain"/>
    <property type="match status" value="1"/>
</dbReference>
<evidence type="ECO:0000259" key="3">
    <source>
        <dbReference type="PROSITE" id="PS00624"/>
    </source>
</evidence>
<dbReference type="Pfam" id="PF05199">
    <property type="entry name" value="GMC_oxred_C"/>
    <property type="match status" value="1"/>
</dbReference>
<dbReference type="PIRSF" id="PIRSF000137">
    <property type="entry name" value="Alcohol_oxidase"/>
    <property type="match status" value="1"/>
</dbReference>
<evidence type="ECO:0000256" key="1">
    <source>
        <dbReference type="ARBA" id="ARBA00001974"/>
    </source>
</evidence>
<gene>
    <name evidence="4" type="ORF">GFSPODELE1_LOCUS3161</name>
</gene>
<dbReference type="Pfam" id="PF00732">
    <property type="entry name" value="GMC_oxred_N"/>
    <property type="match status" value="1"/>
</dbReference>
<dbReference type="PANTHER" id="PTHR11552">
    <property type="entry name" value="GLUCOSE-METHANOL-CHOLINE GMC OXIDOREDUCTASE"/>
    <property type="match status" value="1"/>
</dbReference>
<evidence type="ECO:0000313" key="5">
    <source>
        <dbReference type="Proteomes" id="UP001497453"/>
    </source>
</evidence>
<dbReference type="InterPro" id="IPR007867">
    <property type="entry name" value="GMC_OxRtase_C"/>
</dbReference>
<feature type="domain" description="Glucose-methanol-choline oxidoreductase N-terminal" evidence="3">
    <location>
        <begin position="327"/>
        <end position="341"/>
    </location>
</feature>
<organism evidence="4 5">
    <name type="scientific">Somion occarium</name>
    <dbReference type="NCBI Taxonomy" id="3059160"/>
    <lineage>
        <taxon>Eukaryota</taxon>
        <taxon>Fungi</taxon>
        <taxon>Dikarya</taxon>
        <taxon>Basidiomycota</taxon>
        <taxon>Agaricomycotina</taxon>
        <taxon>Agaricomycetes</taxon>
        <taxon>Polyporales</taxon>
        <taxon>Cerrenaceae</taxon>
        <taxon>Somion</taxon>
    </lineage>
</organism>
<dbReference type="Gene3D" id="3.50.50.60">
    <property type="entry name" value="FAD/NAD(P)-binding domain"/>
    <property type="match status" value="1"/>
</dbReference>
<dbReference type="InterPro" id="IPR012132">
    <property type="entry name" value="GMC_OxRdtase"/>
</dbReference>
<dbReference type="SUPFAM" id="SSF51905">
    <property type="entry name" value="FAD/NAD(P)-binding domain"/>
    <property type="match status" value="1"/>
</dbReference>
<keyword evidence="5" id="KW-1185">Reference proteome</keyword>
<dbReference type="EMBL" id="OZ037945">
    <property type="protein sequence ID" value="CAL1700463.1"/>
    <property type="molecule type" value="Genomic_DNA"/>
</dbReference>
<dbReference type="Proteomes" id="UP001497453">
    <property type="component" value="Chromosome 2"/>
</dbReference>
<comment type="similarity">
    <text evidence="2">Belongs to the GMC oxidoreductase family.</text>
</comment>
<name>A0ABP1D0G6_9APHY</name>
<dbReference type="InterPro" id="IPR000172">
    <property type="entry name" value="GMC_OxRdtase_N"/>
</dbReference>
<dbReference type="PANTHER" id="PTHR11552:SF219">
    <property type="entry name" value="GLUCOSE-METHANOL-CHOLINE OXIDOREDUCTASE N-TERMINAL DOMAIN-CONTAINING PROTEIN"/>
    <property type="match status" value="1"/>
</dbReference>
<evidence type="ECO:0000313" key="4">
    <source>
        <dbReference type="EMBL" id="CAL1700463.1"/>
    </source>
</evidence>
<proteinExistence type="inferred from homology"/>
<sequence>MHIIHHGHPGHHGPSSLVPDRCLHDLRPFYSTVVIDSDITNYPEHSAEDVGAPMPYDDFSLEKYTYDYIIVGGGTAGCCIASRLSEIPGATVLVIERGPLADTWTSRVPLISSNSQRAGAPCAIFPAMPLAHADNRVLQLVQGEGLGGGSRVNACLYTRGSKGDWDSWGRPGWTYDDLLPYFVKSEHTLSHSESNFRGKKGPWENQSLSEIPLNIVRQARDVAQAHGIPFIPDINAPDAPAVASVSLDVTINRRMERASSASAFLPRKLALERKAFLKICTNTLVRKIDVTNGSDGLQARGIFFQASAGNGGVYYARARKEIILSAGAIASPQLLLLSGIGPHSYLEKEGVEVVHDLEGVGNYLQDHVGLSMSYQVPMHDSLHVLLNSPIRAITEVLKYLIFRTGTFASPVVQVVMFLRSALIGGDGHVNTTRPAELDSSDPSNIPDIEILLCPVRSADGTTNELDKVGVFSFIPTLIKPKSRGNVRLASTDPRERARVDLNFLSHPDDLDTLRSAAKFVRRLANDIREQGYPMQDLPSSWNHNDSDLDQFILSHIRTALHYTSTCRMAPLSDLHPGVVDDELRVHGIRNLRVCDASIFPEIIASHTMAPVVVVAEKCADLIKAAL</sequence>
<evidence type="ECO:0000256" key="2">
    <source>
        <dbReference type="ARBA" id="ARBA00010790"/>
    </source>
</evidence>
<comment type="cofactor">
    <cofactor evidence="1">
        <name>FAD</name>
        <dbReference type="ChEBI" id="CHEBI:57692"/>
    </cofactor>
</comment>
<dbReference type="Gene3D" id="3.30.560.10">
    <property type="entry name" value="Glucose Oxidase, domain 3"/>
    <property type="match status" value="1"/>
</dbReference>
<dbReference type="InterPro" id="IPR036188">
    <property type="entry name" value="FAD/NAD-bd_sf"/>
</dbReference>
<protein>
    <recommendedName>
        <fullName evidence="3">Glucose-methanol-choline oxidoreductase N-terminal domain-containing protein</fullName>
    </recommendedName>
</protein>
<dbReference type="PROSITE" id="PS00624">
    <property type="entry name" value="GMC_OXRED_2"/>
    <property type="match status" value="1"/>
</dbReference>
<accession>A0ABP1D0G6</accession>